<evidence type="ECO:0000313" key="2">
    <source>
        <dbReference type="EMBL" id="QMV84359.1"/>
    </source>
</evidence>
<dbReference type="RefSeq" id="WP_182385168.1">
    <property type="nucleotide sequence ID" value="NZ_CP059833.1"/>
</dbReference>
<accession>A0A7G5FCL8</accession>
<gene>
    <name evidence="2" type="ORF">HW450_08240</name>
</gene>
<protein>
    <submittedName>
        <fullName evidence="2">Uncharacterized protein</fullName>
    </submittedName>
</protein>
<sequence>MGVFESMRKARAKTKAEVKAAKARAKAEVKAAQKAKVRQEKLLAKQEHKLLKAESKGLKAKRKQELKLAKTELARVQAGRFNKAKVQRYLGTARMLTPILLPLIYKASTQIREAITKQRAQKAGISAAEMSQFAGHGASLKARIAGMRKNLEDAPIARGFKIDADERLNELDKAVDNAEFMTPEQRRRAHRSITSDLDALAGQIQDKLV</sequence>
<proteinExistence type="predicted"/>
<dbReference type="Pfam" id="PF20079">
    <property type="entry name" value="DUF6474"/>
    <property type="match status" value="1"/>
</dbReference>
<organism evidence="2 3">
    <name type="scientific">Corynebacterium hindlerae</name>
    <dbReference type="NCBI Taxonomy" id="699041"/>
    <lineage>
        <taxon>Bacteria</taxon>
        <taxon>Bacillati</taxon>
        <taxon>Actinomycetota</taxon>
        <taxon>Actinomycetes</taxon>
        <taxon>Mycobacteriales</taxon>
        <taxon>Corynebacteriaceae</taxon>
        <taxon>Corynebacterium</taxon>
    </lineage>
</organism>
<evidence type="ECO:0000313" key="3">
    <source>
        <dbReference type="Proteomes" id="UP000515570"/>
    </source>
</evidence>
<dbReference type="InterPro" id="IPR045522">
    <property type="entry name" value="DUF6474"/>
</dbReference>
<dbReference type="EMBL" id="CP059833">
    <property type="protein sequence ID" value="QMV84359.1"/>
    <property type="molecule type" value="Genomic_DNA"/>
</dbReference>
<feature type="coiled-coil region" evidence="1">
    <location>
        <begin position="4"/>
        <end position="56"/>
    </location>
</feature>
<evidence type="ECO:0000256" key="1">
    <source>
        <dbReference type="SAM" id="Coils"/>
    </source>
</evidence>
<dbReference type="AlphaFoldDB" id="A0A7G5FCL8"/>
<keyword evidence="3" id="KW-1185">Reference proteome</keyword>
<keyword evidence="1" id="KW-0175">Coiled coil</keyword>
<dbReference type="Proteomes" id="UP000515570">
    <property type="component" value="Chromosome"/>
</dbReference>
<name>A0A7G5FCL8_9CORY</name>
<reference evidence="2 3" key="1">
    <citation type="submission" date="2020-07" db="EMBL/GenBank/DDBJ databases">
        <title>non toxigenic Corynebacterium sp. nov from a clinical source.</title>
        <authorList>
            <person name="Bernier A.-M."/>
            <person name="Bernard K."/>
        </authorList>
    </citation>
    <scope>NUCLEOTIDE SEQUENCE [LARGE SCALE GENOMIC DNA]</scope>
    <source>
        <strain evidence="3">NML 93-0612</strain>
    </source>
</reference>